<dbReference type="OrthoDB" id="3366890at2759"/>
<dbReference type="Gene3D" id="1.20.5.170">
    <property type="match status" value="1"/>
</dbReference>
<reference evidence="5" key="1">
    <citation type="journal article" date="2017" name="Nucleic Acids Res.">
        <title>Proteogenomics produces comprehensive and highly accurate protein-coding gene annotation in a complete genome assembly of Malassezia sympodialis.</title>
        <authorList>
            <person name="Zhu Y."/>
            <person name="Engstroem P.G."/>
            <person name="Tellgren-Roth C."/>
            <person name="Baudo C.D."/>
            <person name="Kennell J.C."/>
            <person name="Sun S."/>
            <person name="Billmyre R.B."/>
            <person name="Schroeder M.S."/>
            <person name="Andersson A."/>
            <person name="Holm T."/>
            <person name="Sigurgeirsson B."/>
            <person name="Wu G."/>
            <person name="Sankaranarayanan S.R."/>
            <person name="Siddharthan R."/>
            <person name="Sanyal K."/>
            <person name="Lundeberg J."/>
            <person name="Nystedt B."/>
            <person name="Boekhout T."/>
            <person name="Dawson T.L. Jr."/>
            <person name="Heitman J."/>
            <person name="Scheynius A."/>
            <person name="Lehtioe J."/>
        </authorList>
    </citation>
    <scope>NUCLEOTIDE SEQUENCE [LARGE SCALE GENOMIC DNA]</scope>
    <source>
        <strain evidence="5">ATCC 42132</strain>
    </source>
</reference>
<feature type="compositionally biased region" description="Low complexity" evidence="2">
    <location>
        <begin position="24"/>
        <end position="33"/>
    </location>
</feature>
<gene>
    <name evidence="4" type="ORF">MSYG_0685</name>
</gene>
<dbReference type="PROSITE" id="PS50217">
    <property type="entry name" value="BZIP"/>
    <property type="match status" value="1"/>
</dbReference>
<dbReference type="InterPro" id="IPR046347">
    <property type="entry name" value="bZIP_sf"/>
</dbReference>
<dbReference type="EMBL" id="LT671821">
    <property type="protein sequence ID" value="SHO76347.1"/>
    <property type="molecule type" value="Genomic_DNA"/>
</dbReference>
<dbReference type="AlphaFoldDB" id="A0A1M8A1W7"/>
<protein>
    <recommendedName>
        <fullName evidence="3">BZIP domain-containing protein</fullName>
    </recommendedName>
</protein>
<evidence type="ECO:0000313" key="5">
    <source>
        <dbReference type="Proteomes" id="UP000186303"/>
    </source>
</evidence>
<sequence>MSVASVSAIDPMLLVRAESGCHGSPSSSTISASPSPPPVLKRSADDDLISAHSYKSSRSSEEEKLARRLARQQRNRKSAQVSREKKKAYIDQLEHDVAVLRSEKQVSEQREKLATVKRMELEGKINDLNAKVHRLESVVSMLLKVKEDGLGSESQKTDAFVVGMQQQKDDFAADKTYESLLNFAQTSAAPAAASTLVANVHSTAVHSDPCTRLPAVKATSSKPLDIVLAQQRVHSAGTSPSLPTSAVHRPCRRLERPMAAALTLTTSLNRALRPSAGFHPMLYCLPQIYSDLRSPPKTRLFTGTEKTPMLRLRFKIPQNRLAMVLSKYSRIQPVT</sequence>
<organism evidence="4 5">
    <name type="scientific">Malassezia sympodialis (strain ATCC 42132)</name>
    <name type="common">Atopic eczema-associated yeast</name>
    <dbReference type="NCBI Taxonomy" id="1230383"/>
    <lineage>
        <taxon>Eukaryota</taxon>
        <taxon>Fungi</taxon>
        <taxon>Dikarya</taxon>
        <taxon>Basidiomycota</taxon>
        <taxon>Ustilaginomycotina</taxon>
        <taxon>Malasseziomycetes</taxon>
        <taxon>Malasseziales</taxon>
        <taxon>Malasseziaceae</taxon>
        <taxon>Malassezia</taxon>
    </lineage>
</organism>
<proteinExistence type="predicted"/>
<keyword evidence="1" id="KW-0175">Coiled coil</keyword>
<feature type="domain" description="BZIP" evidence="3">
    <location>
        <begin position="65"/>
        <end position="105"/>
    </location>
</feature>
<dbReference type="Proteomes" id="UP000186303">
    <property type="component" value="Chromosome 1"/>
</dbReference>
<dbReference type="GO" id="GO:0003700">
    <property type="term" value="F:DNA-binding transcription factor activity"/>
    <property type="evidence" value="ECO:0007669"/>
    <property type="project" value="InterPro"/>
</dbReference>
<feature type="compositionally biased region" description="Basic residues" evidence="2">
    <location>
        <begin position="67"/>
        <end position="77"/>
    </location>
</feature>
<name>A0A1M8A1W7_MALS4</name>
<keyword evidence="5" id="KW-1185">Reference proteome</keyword>
<feature type="region of interest" description="Disordered" evidence="2">
    <location>
        <begin position="18"/>
        <end position="87"/>
    </location>
</feature>
<dbReference type="Pfam" id="PF00170">
    <property type="entry name" value="bZIP_1"/>
    <property type="match status" value="1"/>
</dbReference>
<dbReference type="STRING" id="1230383.A0A1M8A1W7"/>
<dbReference type="InterPro" id="IPR004827">
    <property type="entry name" value="bZIP"/>
</dbReference>
<dbReference type="SUPFAM" id="SSF57959">
    <property type="entry name" value="Leucine zipper domain"/>
    <property type="match status" value="1"/>
</dbReference>
<feature type="coiled-coil region" evidence="1">
    <location>
        <begin position="90"/>
        <end position="138"/>
    </location>
</feature>
<evidence type="ECO:0000259" key="3">
    <source>
        <dbReference type="PROSITE" id="PS50217"/>
    </source>
</evidence>
<dbReference type="SMART" id="SM00338">
    <property type="entry name" value="BRLZ"/>
    <property type="match status" value="1"/>
</dbReference>
<evidence type="ECO:0000313" key="4">
    <source>
        <dbReference type="EMBL" id="SHO76347.1"/>
    </source>
</evidence>
<dbReference type="VEuPathDB" id="FungiDB:MSYG_0685"/>
<accession>A0A1M8A1W7</accession>
<evidence type="ECO:0000256" key="2">
    <source>
        <dbReference type="SAM" id="MobiDB-lite"/>
    </source>
</evidence>
<evidence type="ECO:0000256" key="1">
    <source>
        <dbReference type="SAM" id="Coils"/>
    </source>
</evidence>